<keyword evidence="4" id="KW-1185">Reference proteome</keyword>
<comment type="caution">
    <text evidence="3">The sequence shown here is derived from an EMBL/GenBank/DDBJ whole genome shotgun (WGS) entry which is preliminary data.</text>
</comment>
<evidence type="ECO:0000256" key="1">
    <source>
        <dbReference type="SAM" id="MobiDB-lite"/>
    </source>
</evidence>
<name>A0ABW9CZS0_9BURK</name>
<feature type="transmembrane region" description="Helical" evidence="2">
    <location>
        <begin position="46"/>
        <end position="66"/>
    </location>
</feature>
<protein>
    <submittedName>
        <fullName evidence="3">Uncharacterized protein</fullName>
    </submittedName>
</protein>
<organism evidence="3 4">
    <name type="scientific">Caballeronia jiangsuensis</name>
    <dbReference type="NCBI Taxonomy" id="1458357"/>
    <lineage>
        <taxon>Bacteria</taxon>
        <taxon>Pseudomonadati</taxon>
        <taxon>Pseudomonadota</taxon>
        <taxon>Betaproteobacteria</taxon>
        <taxon>Burkholderiales</taxon>
        <taxon>Burkholderiaceae</taxon>
        <taxon>Caballeronia</taxon>
    </lineage>
</organism>
<dbReference type="Proteomes" id="UP001629462">
    <property type="component" value="Unassembled WGS sequence"/>
</dbReference>
<feature type="region of interest" description="Disordered" evidence="1">
    <location>
        <begin position="111"/>
        <end position="145"/>
    </location>
</feature>
<accession>A0ABW9CZS0</accession>
<dbReference type="RefSeq" id="WP_408164213.1">
    <property type="nucleotide sequence ID" value="NZ_JAQQDB010000068.1"/>
</dbReference>
<proteinExistence type="predicted"/>
<dbReference type="EMBL" id="JAQQDB010000068">
    <property type="protein sequence ID" value="MFM0523027.1"/>
    <property type="molecule type" value="Genomic_DNA"/>
</dbReference>
<evidence type="ECO:0000256" key="2">
    <source>
        <dbReference type="SAM" id="Phobius"/>
    </source>
</evidence>
<evidence type="ECO:0000313" key="4">
    <source>
        <dbReference type="Proteomes" id="UP001629462"/>
    </source>
</evidence>
<feature type="compositionally biased region" description="Basic and acidic residues" evidence="1">
    <location>
        <begin position="127"/>
        <end position="139"/>
    </location>
</feature>
<gene>
    <name evidence="3" type="ORF">PQR08_37010</name>
</gene>
<keyword evidence="2" id="KW-1133">Transmembrane helix</keyword>
<keyword evidence="2" id="KW-0812">Transmembrane</keyword>
<feature type="transmembrane region" description="Helical" evidence="2">
    <location>
        <begin position="6"/>
        <end position="25"/>
    </location>
</feature>
<reference evidence="3 4" key="1">
    <citation type="journal article" date="2024" name="Chem. Sci.">
        <title>Discovery of megapolipeptins by genome mining of a Burkholderiales bacteria collection.</title>
        <authorList>
            <person name="Paulo B.S."/>
            <person name="Recchia M.J.J."/>
            <person name="Lee S."/>
            <person name="Fergusson C.H."/>
            <person name="Romanowski S.B."/>
            <person name="Hernandez A."/>
            <person name="Krull N."/>
            <person name="Liu D.Y."/>
            <person name="Cavanagh H."/>
            <person name="Bos A."/>
            <person name="Gray C.A."/>
            <person name="Murphy B.T."/>
            <person name="Linington R.G."/>
            <person name="Eustaquio A.S."/>
        </authorList>
    </citation>
    <scope>NUCLEOTIDE SEQUENCE [LARGE SCALE GENOMIC DNA]</scope>
    <source>
        <strain evidence="3 4">RL17-374-BIF-D</strain>
    </source>
</reference>
<sequence length="145" mass="15964">MTPIDYGLYLTTLVGAAAMYVFSLHKGFNGCVPFLKRMFPGRSTVFYDRLDFLLVSFLGSFIGYRLLDPQHYPQALTAGLCWVSAVNVVMKPAETPNLAHSPVIDDLARREENGEVASGEMPSASEDGVKSDGRRELKSQRSTNA</sequence>
<keyword evidence="2" id="KW-0472">Membrane</keyword>
<evidence type="ECO:0000313" key="3">
    <source>
        <dbReference type="EMBL" id="MFM0523027.1"/>
    </source>
</evidence>